<accession>A0ABX6QXV8</accession>
<evidence type="ECO:0000313" key="2">
    <source>
        <dbReference type="Proteomes" id="UP000515264"/>
    </source>
</evidence>
<protein>
    <submittedName>
        <fullName evidence="1">Uncharacterized protein</fullName>
    </submittedName>
</protein>
<gene>
    <name evidence="1" type="ORF">Vspart_01220</name>
</gene>
<dbReference type="EMBL" id="CP046268">
    <property type="protein sequence ID" value="QMV13973.1"/>
    <property type="molecule type" value="Genomic_DNA"/>
</dbReference>
<evidence type="ECO:0000313" key="1">
    <source>
        <dbReference type="EMBL" id="QMV13973.1"/>
    </source>
</evidence>
<sequence length="54" mass="5824">MHSVSIARSNKVFARSNKAFTGSNKALNVIKGDSVALFITYDSAIIALPNLIEE</sequence>
<reference evidence="1 2" key="1">
    <citation type="journal article" date="2020" name="J. Nat. Prod.">
        <title>Genomics-Metabolomics Profiling Disclosed Marine Vibrio spartinae 3.6 as a Producer of a New Branched Side Chain Prodigiosin.</title>
        <authorList>
            <person name="Vitale G.A."/>
            <person name="Sciarretta M."/>
            <person name="Palma Esposito F."/>
            <person name="January G.G."/>
            <person name="Giaccio M."/>
            <person name="Bunk B."/>
            <person name="Sproer C."/>
            <person name="Bajerski F."/>
            <person name="Power D."/>
            <person name="Festa C."/>
            <person name="Monti M.C."/>
            <person name="D'Auria M.V."/>
            <person name="de Pascale D."/>
        </authorList>
    </citation>
    <scope>NUCLEOTIDE SEQUENCE [LARGE SCALE GENOMIC DNA]</scope>
    <source>
        <strain evidence="1 2">3.6</strain>
    </source>
</reference>
<proteinExistence type="predicted"/>
<keyword evidence="2" id="KW-1185">Reference proteome</keyword>
<dbReference type="Proteomes" id="UP000515264">
    <property type="component" value="Chromosome 1"/>
</dbReference>
<name>A0ABX6QXV8_9VIBR</name>
<organism evidence="1 2">
    <name type="scientific">Vibrio spartinae</name>
    <dbReference type="NCBI Taxonomy" id="1918945"/>
    <lineage>
        <taxon>Bacteria</taxon>
        <taxon>Pseudomonadati</taxon>
        <taxon>Pseudomonadota</taxon>
        <taxon>Gammaproteobacteria</taxon>
        <taxon>Vibrionales</taxon>
        <taxon>Vibrionaceae</taxon>
        <taxon>Vibrio</taxon>
    </lineage>
</organism>